<keyword evidence="2" id="KW-1185">Reference proteome</keyword>
<accession>A0ACC2VXE3</accession>
<evidence type="ECO:0000313" key="1">
    <source>
        <dbReference type="EMBL" id="KAJ9103649.1"/>
    </source>
</evidence>
<organism evidence="1 2">
    <name type="scientific">Naganishia cerealis</name>
    <dbReference type="NCBI Taxonomy" id="610337"/>
    <lineage>
        <taxon>Eukaryota</taxon>
        <taxon>Fungi</taxon>
        <taxon>Dikarya</taxon>
        <taxon>Basidiomycota</taxon>
        <taxon>Agaricomycotina</taxon>
        <taxon>Tremellomycetes</taxon>
        <taxon>Filobasidiales</taxon>
        <taxon>Filobasidiaceae</taxon>
        <taxon>Naganishia</taxon>
    </lineage>
</organism>
<gene>
    <name evidence="1" type="ORF">QFC19_004224</name>
</gene>
<dbReference type="EMBL" id="JASBWR010000044">
    <property type="protein sequence ID" value="KAJ9103649.1"/>
    <property type="molecule type" value="Genomic_DNA"/>
</dbReference>
<protein>
    <submittedName>
        <fullName evidence="1">Uncharacterized protein</fullName>
    </submittedName>
</protein>
<dbReference type="Proteomes" id="UP001241377">
    <property type="component" value="Unassembled WGS sequence"/>
</dbReference>
<name>A0ACC2VXE3_9TREE</name>
<sequence>MQKGMRSIVVRLTHHTRVACVIIASLMFIGLVYICALLVARVQQDEDLARAREEEEGLATDKVPNLYRPGSSSGSSGTSTEALDETEPLLIDAT</sequence>
<comment type="caution">
    <text evidence="1">The sequence shown here is derived from an EMBL/GenBank/DDBJ whole genome shotgun (WGS) entry which is preliminary data.</text>
</comment>
<evidence type="ECO:0000313" key="2">
    <source>
        <dbReference type="Proteomes" id="UP001241377"/>
    </source>
</evidence>
<reference evidence="1" key="1">
    <citation type="submission" date="2023-04" db="EMBL/GenBank/DDBJ databases">
        <title>Draft Genome sequencing of Naganishia species isolated from polar environments using Oxford Nanopore Technology.</title>
        <authorList>
            <person name="Leo P."/>
            <person name="Venkateswaran K."/>
        </authorList>
    </citation>
    <scope>NUCLEOTIDE SEQUENCE</scope>
    <source>
        <strain evidence="1">MNA-CCFEE 5261</strain>
    </source>
</reference>
<proteinExistence type="predicted"/>